<proteinExistence type="predicted"/>
<dbReference type="AlphaFoldDB" id="W1XZ23"/>
<gene>
    <name evidence="1" type="ORF">Q604_UNBC10065G0001</name>
</gene>
<protein>
    <submittedName>
        <fullName evidence="1">Uncharacterized protein</fullName>
    </submittedName>
</protein>
<comment type="caution">
    <text evidence="1">The sequence shown here is derived from an EMBL/GenBank/DDBJ whole genome shotgun (WGS) entry which is preliminary data.</text>
</comment>
<organism evidence="1">
    <name type="scientific">human gut metagenome</name>
    <dbReference type="NCBI Taxonomy" id="408170"/>
    <lineage>
        <taxon>unclassified sequences</taxon>
        <taxon>metagenomes</taxon>
        <taxon>organismal metagenomes</taxon>
    </lineage>
</organism>
<evidence type="ECO:0000313" key="1">
    <source>
        <dbReference type="EMBL" id="ETJ35563.1"/>
    </source>
</evidence>
<dbReference type="EMBL" id="AZMM01010065">
    <property type="protein sequence ID" value="ETJ35563.1"/>
    <property type="molecule type" value="Genomic_DNA"/>
</dbReference>
<sequence>MKLWPVLTGIALSFTLIACKAPTPPKGV</sequence>
<reference evidence="1" key="1">
    <citation type="submission" date="2013-12" db="EMBL/GenBank/DDBJ databases">
        <title>A Varibaculum cambriense genome reconstructed from a premature infant gut community with otherwise low bacterial novelty that shifts toward anaerobic metabolism during the third week of life.</title>
        <authorList>
            <person name="Brown C.T."/>
            <person name="Sharon I."/>
            <person name="Thomas B.C."/>
            <person name="Castelle C.J."/>
            <person name="Morowitz M.J."/>
            <person name="Banfield J.F."/>
        </authorList>
    </citation>
    <scope>NUCLEOTIDE SEQUENCE</scope>
</reference>
<dbReference type="PROSITE" id="PS51257">
    <property type="entry name" value="PROKAR_LIPOPROTEIN"/>
    <property type="match status" value="1"/>
</dbReference>
<accession>W1XZ23</accession>
<feature type="non-terminal residue" evidence="1">
    <location>
        <position position="28"/>
    </location>
</feature>
<name>W1XZ23_9ZZZZ</name>